<dbReference type="EMBL" id="FNIE01000027">
    <property type="protein sequence ID" value="SDP39209.1"/>
    <property type="molecule type" value="Genomic_DNA"/>
</dbReference>
<accession>A0A1H0SCH5</accession>
<organism evidence="3 4">
    <name type="scientific">Actinacidiphila guanduensis</name>
    <dbReference type="NCBI Taxonomy" id="310781"/>
    <lineage>
        <taxon>Bacteria</taxon>
        <taxon>Bacillati</taxon>
        <taxon>Actinomycetota</taxon>
        <taxon>Actinomycetes</taxon>
        <taxon>Kitasatosporales</taxon>
        <taxon>Streptomycetaceae</taxon>
        <taxon>Actinacidiphila</taxon>
    </lineage>
</organism>
<sequence length="194" mass="21160">MTHFACGHFAHEPSKEVRGVPEMQAITTEVLTQYSSQLSSDLERNAREQEEVRGRIEELRVRLQALEYDHDILVTMQQALESGIPLQQSPASTSPAGRNVPAAVSGATRQKPQTPTLVALIRSFLSQQPEPCSAAEITAALSESHPDRVIKTTVVRTTVESLVARGVAERLKQGHSVFYASCERKPGAEEVSGS</sequence>
<feature type="compositionally biased region" description="Polar residues" evidence="2">
    <location>
        <begin position="86"/>
        <end position="96"/>
    </location>
</feature>
<proteinExistence type="predicted"/>
<reference evidence="3 4" key="1">
    <citation type="submission" date="2016-10" db="EMBL/GenBank/DDBJ databases">
        <authorList>
            <person name="de Groot N.N."/>
        </authorList>
    </citation>
    <scope>NUCLEOTIDE SEQUENCE [LARGE SCALE GENOMIC DNA]</scope>
    <source>
        <strain evidence="3 4">CGMCC 4.2022</strain>
    </source>
</reference>
<name>A0A1H0SCH5_9ACTN</name>
<protein>
    <submittedName>
        <fullName evidence="3">Uncharacterized protein</fullName>
    </submittedName>
</protein>
<keyword evidence="1" id="KW-0175">Coiled coil</keyword>
<dbReference type="AlphaFoldDB" id="A0A1H0SCH5"/>
<dbReference type="InterPro" id="IPR036388">
    <property type="entry name" value="WH-like_DNA-bd_sf"/>
</dbReference>
<dbReference type="Proteomes" id="UP000199341">
    <property type="component" value="Unassembled WGS sequence"/>
</dbReference>
<feature type="region of interest" description="Disordered" evidence="2">
    <location>
        <begin position="86"/>
        <end position="111"/>
    </location>
</feature>
<evidence type="ECO:0000256" key="2">
    <source>
        <dbReference type="SAM" id="MobiDB-lite"/>
    </source>
</evidence>
<gene>
    <name evidence="3" type="ORF">SAMN05216259_1274</name>
</gene>
<evidence type="ECO:0000313" key="3">
    <source>
        <dbReference type="EMBL" id="SDP39209.1"/>
    </source>
</evidence>
<dbReference type="Gene3D" id="1.10.10.10">
    <property type="entry name" value="Winged helix-like DNA-binding domain superfamily/Winged helix DNA-binding domain"/>
    <property type="match status" value="1"/>
</dbReference>
<dbReference type="RefSeq" id="WP_245771839.1">
    <property type="nucleotide sequence ID" value="NZ_FNIE01000027.1"/>
</dbReference>
<feature type="coiled-coil region" evidence="1">
    <location>
        <begin position="42"/>
        <end position="69"/>
    </location>
</feature>
<evidence type="ECO:0000256" key="1">
    <source>
        <dbReference type="SAM" id="Coils"/>
    </source>
</evidence>
<keyword evidence="4" id="KW-1185">Reference proteome</keyword>
<evidence type="ECO:0000313" key="4">
    <source>
        <dbReference type="Proteomes" id="UP000199341"/>
    </source>
</evidence>